<reference evidence="1 2" key="1">
    <citation type="submission" date="2016-02" db="EMBL/GenBank/DDBJ databases">
        <title>Complete Genome Sequence of Weissella jogaejeotgali FOL01.</title>
        <authorList>
            <person name="Lee J.-H."/>
            <person name="Ku H.-J."/>
        </authorList>
    </citation>
    <scope>NUCLEOTIDE SEQUENCE [LARGE SCALE GENOMIC DNA]</scope>
    <source>
        <strain evidence="1 2">FOL01</strain>
    </source>
</reference>
<dbReference type="EMBL" id="CP014332">
    <property type="protein sequence ID" value="APS42196.1"/>
    <property type="molecule type" value="Genomic_DNA"/>
</dbReference>
<name>A0A1L6RCE1_9LACO</name>
<evidence type="ECO:0000313" key="1">
    <source>
        <dbReference type="EMBL" id="APS42196.1"/>
    </source>
</evidence>
<accession>A0A1L6RCE1</accession>
<sequence>MIKNNHEYKYQLFVEMWEDDYTVAEIAKKLHLREFTIAGKNFKGRYYRENPRVKPGRINVDRMMTLVHELEIRYGKLTDEIPEDDRQLMKLRKVVHANN</sequence>
<evidence type="ECO:0000313" key="2">
    <source>
        <dbReference type="Proteomes" id="UP000185473"/>
    </source>
</evidence>
<dbReference type="RefSeq" id="WP_075269954.1">
    <property type="nucleotide sequence ID" value="NZ_CP014332.1"/>
</dbReference>
<proteinExistence type="predicted"/>
<gene>
    <name evidence="1" type="ORF">FOL01_1337</name>
</gene>
<dbReference type="Proteomes" id="UP000185473">
    <property type="component" value="Chromosome"/>
</dbReference>
<organism evidence="1 2">
    <name type="scientific">Weissella jogaejeotgali</name>
    <dbReference type="NCBI Taxonomy" id="1631871"/>
    <lineage>
        <taxon>Bacteria</taxon>
        <taxon>Bacillati</taxon>
        <taxon>Bacillota</taxon>
        <taxon>Bacilli</taxon>
        <taxon>Lactobacillales</taxon>
        <taxon>Lactobacillaceae</taxon>
        <taxon>Weissella</taxon>
    </lineage>
</organism>
<dbReference type="KEGG" id="wjo:FOL01_1337"/>
<dbReference type="STRING" id="1631871.FOL01_1337"/>
<dbReference type="AlphaFoldDB" id="A0A1L6RCE1"/>
<protein>
    <submittedName>
        <fullName evidence="1">Uncharacterized protein</fullName>
    </submittedName>
</protein>
<keyword evidence="2" id="KW-1185">Reference proteome</keyword>